<accession>A0A0A9X5Z1</accession>
<dbReference type="AlphaFoldDB" id="A0A0A9X5Z1"/>
<proteinExistence type="predicted"/>
<protein>
    <submittedName>
        <fullName evidence="1">Copia protein</fullName>
    </submittedName>
</protein>
<feature type="non-terminal residue" evidence="1">
    <location>
        <position position="1"/>
    </location>
</feature>
<name>A0A0A9X5Z1_LYGHE</name>
<dbReference type="PANTHER" id="PTHR11439">
    <property type="entry name" value="GAG-POL-RELATED RETROTRANSPOSON"/>
    <property type="match status" value="1"/>
</dbReference>
<dbReference type="EMBL" id="GBHO01031089">
    <property type="protein sequence ID" value="JAG12515.1"/>
    <property type="molecule type" value="Transcribed_RNA"/>
</dbReference>
<dbReference type="CDD" id="cd09272">
    <property type="entry name" value="RNase_HI_RT_Ty1"/>
    <property type="match status" value="1"/>
</dbReference>
<feature type="non-terminal residue" evidence="1">
    <location>
        <position position="113"/>
    </location>
</feature>
<reference evidence="1" key="2">
    <citation type="submission" date="2014-07" db="EMBL/GenBank/DDBJ databases">
        <authorList>
            <person name="Hull J."/>
        </authorList>
    </citation>
    <scope>NUCLEOTIDE SEQUENCE</scope>
</reference>
<evidence type="ECO:0000313" key="1">
    <source>
        <dbReference type="EMBL" id="JAG12515.1"/>
    </source>
</evidence>
<sequence>ESKKQRTIAHSTCEAEYMALSEAAREAIHLQQLGNNIGLNIKSTTLLNDNQAAKKQALNPVTSKRSKHIRLREHFIREAVAEGTVKIEYVRTEEMNADILTKALTGSKFISFR</sequence>
<dbReference type="PANTHER" id="PTHR11439:SF483">
    <property type="entry name" value="PEPTIDE SYNTHASE GLIP-LIKE, PUTATIVE (AFU_ORTHOLOGUE AFUA_3G12920)-RELATED"/>
    <property type="match status" value="1"/>
</dbReference>
<organism evidence="1">
    <name type="scientific">Lygus hesperus</name>
    <name type="common">Western plant bug</name>
    <dbReference type="NCBI Taxonomy" id="30085"/>
    <lineage>
        <taxon>Eukaryota</taxon>
        <taxon>Metazoa</taxon>
        <taxon>Ecdysozoa</taxon>
        <taxon>Arthropoda</taxon>
        <taxon>Hexapoda</taxon>
        <taxon>Insecta</taxon>
        <taxon>Pterygota</taxon>
        <taxon>Neoptera</taxon>
        <taxon>Paraneoptera</taxon>
        <taxon>Hemiptera</taxon>
        <taxon>Heteroptera</taxon>
        <taxon>Panheteroptera</taxon>
        <taxon>Cimicomorpha</taxon>
        <taxon>Miridae</taxon>
        <taxon>Mirini</taxon>
        <taxon>Lygus</taxon>
    </lineage>
</organism>
<gene>
    <name evidence="1" type="primary">GIP_8</name>
    <name evidence="1" type="ORF">CM83_103443</name>
</gene>
<reference evidence="1" key="1">
    <citation type="journal article" date="2014" name="PLoS ONE">
        <title>Transcriptome-Based Identification of ABC Transporters in the Western Tarnished Plant Bug Lygus hesperus.</title>
        <authorList>
            <person name="Hull J.J."/>
            <person name="Chaney K."/>
            <person name="Geib S.M."/>
            <person name="Fabrick J.A."/>
            <person name="Brent C.S."/>
            <person name="Walsh D."/>
            <person name="Lavine L.C."/>
        </authorList>
    </citation>
    <scope>NUCLEOTIDE SEQUENCE</scope>
</reference>